<keyword evidence="5" id="KW-0769">Symport</keyword>
<dbReference type="GO" id="GO:0015293">
    <property type="term" value="F:symporter activity"/>
    <property type="evidence" value="ECO:0007669"/>
    <property type="project" value="UniProtKB-KW"/>
</dbReference>
<keyword evidence="2" id="KW-0813">Transport</keyword>
<dbReference type="EMBL" id="FNRL01000005">
    <property type="protein sequence ID" value="SEA32084.1"/>
    <property type="molecule type" value="Genomic_DNA"/>
</dbReference>
<comment type="subcellular location">
    <subcellularLocation>
        <location evidence="1">Cell membrane</location>
        <topology evidence="1">Multi-pass membrane protein</topology>
    </subcellularLocation>
</comment>
<evidence type="ECO:0000256" key="4">
    <source>
        <dbReference type="ARBA" id="ARBA00022692"/>
    </source>
</evidence>
<organism evidence="9 10">
    <name type="scientific">Chitinophaga terrae</name>
    <name type="common">ex Kim and Jung 2007</name>
    <dbReference type="NCBI Taxonomy" id="408074"/>
    <lineage>
        <taxon>Bacteria</taxon>
        <taxon>Pseudomonadati</taxon>
        <taxon>Bacteroidota</taxon>
        <taxon>Chitinophagia</taxon>
        <taxon>Chitinophagales</taxon>
        <taxon>Chitinophagaceae</taxon>
        <taxon>Chitinophaga</taxon>
    </lineage>
</organism>
<keyword evidence="7 8" id="KW-0472">Membrane</keyword>
<dbReference type="STRING" id="408074.SAMN05660909_01527"/>
<keyword evidence="4 8" id="KW-0812">Transmembrane</keyword>
<reference evidence="10" key="1">
    <citation type="submission" date="2016-10" db="EMBL/GenBank/DDBJ databases">
        <authorList>
            <person name="Varghese N."/>
            <person name="Submissions S."/>
        </authorList>
    </citation>
    <scope>NUCLEOTIDE SEQUENCE [LARGE SCALE GENOMIC DNA]</scope>
    <source>
        <strain evidence="10">DSM 23920</strain>
    </source>
</reference>
<feature type="transmembrane region" description="Helical" evidence="8">
    <location>
        <begin position="156"/>
        <end position="173"/>
    </location>
</feature>
<evidence type="ECO:0000256" key="1">
    <source>
        <dbReference type="ARBA" id="ARBA00004651"/>
    </source>
</evidence>
<feature type="transmembrane region" description="Helical" evidence="8">
    <location>
        <begin position="87"/>
        <end position="109"/>
    </location>
</feature>
<dbReference type="Proteomes" id="UP000199656">
    <property type="component" value="Unassembled WGS sequence"/>
</dbReference>
<dbReference type="PANTHER" id="PTHR42865">
    <property type="entry name" value="PROTON/GLUTAMATE-ASPARTATE SYMPORTER"/>
    <property type="match status" value="1"/>
</dbReference>
<dbReference type="InterPro" id="IPR036458">
    <property type="entry name" value="Na:dicarbo_symporter_sf"/>
</dbReference>
<dbReference type="RefSeq" id="WP_089760257.1">
    <property type="nucleotide sequence ID" value="NZ_BKAT01000014.1"/>
</dbReference>
<evidence type="ECO:0000256" key="7">
    <source>
        <dbReference type="ARBA" id="ARBA00023136"/>
    </source>
</evidence>
<dbReference type="OrthoDB" id="9768885at2"/>
<evidence type="ECO:0000256" key="3">
    <source>
        <dbReference type="ARBA" id="ARBA00022475"/>
    </source>
</evidence>
<dbReference type="GO" id="GO:0005886">
    <property type="term" value="C:plasma membrane"/>
    <property type="evidence" value="ECO:0007669"/>
    <property type="project" value="UniProtKB-SubCell"/>
</dbReference>
<protein>
    <submittedName>
        <fullName evidence="9">Na+/H+-dicarboxylate symporter</fullName>
    </submittedName>
</protein>
<dbReference type="GO" id="GO:0006835">
    <property type="term" value="P:dicarboxylic acid transport"/>
    <property type="evidence" value="ECO:0007669"/>
    <property type="project" value="TreeGrafter"/>
</dbReference>
<accession>A0A1H4A9D6</accession>
<dbReference type="PRINTS" id="PR00173">
    <property type="entry name" value="EDTRNSPORT"/>
</dbReference>
<feature type="transmembrane region" description="Helical" evidence="8">
    <location>
        <begin position="50"/>
        <end position="75"/>
    </location>
</feature>
<dbReference type="PANTHER" id="PTHR42865:SF7">
    <property type="entry name" value="PROTON_GLUTAMATE-ASPARTATE SYMPORTER"/>
    <property type="match status" value="1"/>
</dbReference>
<evidence type="ECO:0000256" key="5">
    <source>
        <dbReference type="ARBA" id="ARBA00022847"/>
    </source>
</evidence>
<gene>
    <name evidence="9" type="ORF">SAMN05660909_01527</name>
</gene>
<dbReference type="SUPFAM" id="SSF118215">
    <property type="entry name" value="Proton glutamate symport protein"/>
    <property type="match status" value="1"/>
</dbReference>
<evidence type="ECO:0000256" key="6">
    <source>
        <dbReference type="ARBA" id="ARBA00022989"/>
    </source>
</evidence>
<evidence type="ECO:0000313" key="9">
    <source>
        <dbReference type="EMBL" id="SEA32084.1"/>
    </source>
</evidence>
<dbReference type="Gene3D" id="1.10.3860.10">
    <property type="entry name" value="Sodium:dicarboxylate symporter"/>
    <property type="match status" value="1"/>
</dbReference>
<keyword evidence="6 8" id="KW-1133">Transmembrane helix</keyword>
<dbReference type="AlphaFoldDB" id="A0A1H4A9D6"/>
<evidence type="ECO:0000256" key="8">
    <source>
        <dbReference type="SAM" id="Phobius"/>
    </source>
</evidence>
<keyword evidence="3" id="KW-1003">Cell membrane</keyword>
<feature type="transmembrane region" description="Helical" evidence="8">
    <location>
        <begin position="194"/>
        <end position="216"/>
    </location>
</feature>
<dbReference type="FunFam" id="1.10.3860.10:FF:000001">
    <property type="entry name" value="C4-dicarboxylate transport protein"/>
    <property type="match status" value="1"/>
</dbReference>
<evidence type="ECO:0000256" key="2">
    <source>
        <dbReference type="ARBA" id="ARBA00022448"/>
    </source>
</evidence>
<dbReference type="Pfam" id="PF00375">
    <property type="entry name" value="SDF"/>
    <property type="match status" value="1"/>
</dbReference>
<feature type="transmembrane region" description="Helical" evidence="8">
    <location>
        <begin position="228"/>
        <end position="251"/>
    </location>
</feature>
<proteinExistence type="predicted"/>
<sequence>MKKSSNRLTLYIFIAMVIGISTGYGVYKYYGTTSPTPQTFADNVAIFTEIFLRLIKMIIAPLVFSTLVVGVAKLGDIKAVGRIGGKTMLWFISATFVSLFLGLLLVNILKPGLHLKLPLPDEHASTGIAKSSMTLKSFFEHVVPDSVINAMAHNEILQIVVFAIFFGVAAASIGEKANPIVKLLDSVAHIMLKVTGFVMNFAPFAVFGAMAGIIAVKGLSVLKTYGLFIVEFYAGLLCLWIVIATVGYFILGKPVFRLLAGIKDPLLLAFSTASSEAAYPRTMEELERFGCDNRIVSFVLPLGYSFNLDGSMMYMTFASLFIAQAYGIPLSIDQQITMLLVLMITSKGIAGVPRASLVVIAGTLAMFHIPETGLILLLAVDHLLDMGRSATNVIGNAMATAVVSKWENKLAPEQQATKSNLTNV</sequence>
<name>A0A1H4A9D6_9BACT</name>
<keyword evidence="10" id="KW-1185">Reference proteome</keyword>
<evidence type="ECO:0000313" key="10">
    <source>
        <dbReference type="Proteomes" id="UP000199656"/>
    </source>
</evidence>
<feature type="transmembrane region" description="Helical" evidence="8">
    <location>
        <begin position="9"/>
        <end position="30"/>
    </location>
</feature>
<feature type="transmembrane region" description="Helical" evidence="8">
    <location>
        <begin position="352"/>
        <end position="380"/>
    </location>
</feature>
<dbReference type="InterPro" id="IPR001991">
    <property type="entry name" value="Na-dicarboxylate_symporter"/>
</dbReference>